<dbReference type="EMBL" id="MT141577">
    <property type="protein sequence ID" value="QJA67854.1"/>
    <property type="molecule type" value="Genomic_DNA"/>
</dbReference>
<evidence type="ECO:0000313" key="3">
    <source>
        <dbReference type="EMBL" id="QJH93614.1"/>
    </source>
</evidence>
<evidence type="ECO:0000313" key="4">
    <source>
        <dbReference type="EMBL" id="QJI04605.1"/>
    </source>
</evidence>
<dbReference type="EMBL" id="MT145187">
    <property type="protein sequence ID" value="QJI04605.1"/>
    <property type="molecule type" value="Genomic_DNA"/>
</dbReference>
<dbReference type="EMBL" id="MT144589">
    <property type="protein sequence ID" value="QJH93614.1"/>
    <property type="molecule type" value="Genomic_DNA"/>
</dbReference>
<protein>
    <submittedName>
        <fullName evidence="1">Uncharacterized protein</fullName>
    </submittedName>
</protein>
<evidence type="ECO:0000313" key="1">
    <source>
        <dbReference type="EMBL" id="QJA44073.1"/>
    </source>
</evidence>
<sequence>MIFEFQCGSQAILDRIVPHIRMKIEISPQELESLQYVDMELRNQLVATIKKKINEP</sequence>
<dbReference type="AlphaFoldDB" id="A0A6H1Z860"/>
<organism evidence="1">
    <name type="scientific">viral metagenome</name>
    <dbReference type="NCBI Taxonomy" id="1070528"/>
    <lineage>
        <taxon>unclassified sequences</taxon>
        <taxon>metagenomes</taxon>
        <taxon>organismal metagenomes</taxon>
    </lineage>
</organism>
<evidence type="ECO:0000313" key="2">
    <source>
        <dbReference type="EMBL" id="QJA67854.1"/>
    </source>
</evidence>
<name>A0A6H1Z860_9ZZZZ</name>
<gene>
    <name evidence="4" type="ORF">MM415A00093_0098</name>
    <name evidence="2" type="ORF">MM415B00143_0005</name>
    <name evidence="1" type="ORF">TM448A00087_0006</name>
    <name evidence="3" type="ORF">TM448B00099_0090</name>
</gene>
<reference evidence="1" key="1">
    <citation type="submission" date="2020-03" db="EMBL/GenBank/DDBJ databases">
        <title>The deep terrestrial virosphere.</title>
        <authorList>
            <person name="Holmfeldt K."/>
            <person name="Nilsson E."/>
            <person name="Simone D."/>
            <person name="Lopez-Fernandez M."/>
            <person name="Wu X."/>
            <person name="de Brujin I."/>
            <person name="Lundin D."/>
            <person name="Andersson A."/>
            <person name="Bertilsson S."/>
            <person name="Dopson M."/>
        </authorList>
    </citation>
    <scope>NUCLEOTIDE SEQUENCE</scope>
    <source>
        <strain evidence="4">MM415A00093</strain>
        <strain evidence="2">MM415B00143</strain>
        <strain evidence="1">TM448A00087</strain>
        <strain evidence="3">TM448B00099</strain>
    </source>
</reference>
<proteinExistence type="predicted"/>
<dbReference type="EMBL" id="MT143973">
    <property type="protein sequence ID" value="QJA44073.1"/>
    <property type="molecule type" value="Genomic_DNA"/>
</dbReference>
<accession>A0A6H1Z860</accession>